<dbReference type="AlphaFoldDB" id="A0AAD8NPU2"/>
<evidence type="ECO:0000313" key="4">
    <source>
        <dbReference type="Proteomes" id="UP001229421"/>
    </source>
</evidence>
<feature type="compositionally biased region" description="Pro residues" evidence="1">
    <location>
        <begin position="1"/>
        <end position="15"/>
    </location>
</feature>
<feature type="transmembrane region" description="Helical" evidence="2">
    <location>
        <begin position="102"/>
        <end position="127"/>
    </location>
</feature>
<evidence type="ECO:0000313" key="3">
    <source>
        <dbReference type="EMBL" id="KAK1416281.1"/>
    </source>
</evidence>
<name>A0AAD8NPU2_TARER</name>
<proteinExistence type="predicted"/>
<keyword evidence="2" id="KW-0472">Membrane</keyword>
<dbReference type="EMBL" id="JAUHHV010000008">
    <property type="protein sequence ID" value="KAK1416281.1"/>
    <property type="molecule type" value="Genomic_DNA"/>
</dbReference>
<evidence type="ECO:0000256" key="2">
    <source>
        <dbReference type="SAM" id="Phobius"/>
    </source>
</evidence>
<reference evidence="3" key="1">
    <citation type="journal article" date="2023" name="bioRxiv">
        <title>Improved chromosome-level genome assembly for marigold (Tagetes erecta).</title>
        <authorList>
            <person name="Jiang F."/>
            <person name="Yuan L."/>
            <person name="Wang S."/>
            <person name="Wang H."/>
            <person name="Xu D."/>
            <person name="Wang A."/>
            <person name="Fan W."/>
        </authorList>
    </citation>
    <scope>NUCLEOTIDE SEQUENCE</scope>
    <source>
        <strain evidence="3">WSJ</strain>
        <tissue evidence="3">Leaf</tissue>
    </source>
</reference>
<sequence length="130" mass="14222">MARPDLQPPAQPDEPPAQTEIQLPEMPQPDQDHSYESQTSTHTPIRQVQLLLSLLATGVGAAFGATLDLKKNLDQLDDFLESIGQPLISRIRSKLDNFFNMAYVSAGFLLLAFLCSVASSILSSLALQKK</sequence>
<gene>
    <name evidence="3" type="ORF">QVD17_32070</name>
</gene>
<comment type="caution">
    <text evidence="3">The sequence shown here is derived from an EMBL/GenBank/DDBJ whole genome shotgun (WGS) entry which is preliminary data.</text>
</comment>
<protein>
    <submittedName>
        <fullName evidence="3">Uncharacterized protein</fullName>
    </submittedName>
</protein>
<feature type="region of interest" description="Disordered" evidence="1">
    <location>
        <begin position="1"/>
        <end position="42"/>
    </location>
</feature>
<keyword evidence="2" id="KW-1133">Transmembrane helix</keyword>
<keyword evidence="4" id="KW-1185">Reference proteome</keyword>
<feature type="transmembrane region" description="Helical" evidence="2">
    <location>
        <begin position="48"/>
        <end position="67"/>
    </location>
</feature>
<keyword evidence="2" id="KW-0812">Transmembrane</keyword>
<evidence type="ECO:0000256" key="1">
    <source>
        <dbReference type="SAM" id="MobiDB-lite"/>
    </source>
</evidence>
<dbReference type="Proteomes" id="UP001229421">
    <property type="component" value="Unassembled WGS sequence"/>
</dbReference>
<organism evidence="3 4">
    <name type="scientific">Tagetes erecta</name>
    <name type="common">African marigold</name>
    <dbReference type="NCBI Taxonomy" id="13708"/>
    <lineage>
        <taxon>Eukaryota</taxon>
        <taxon>Viridiplantae</taxon>
        <taxon>Streptophyta</taxon>
        <taxon>Embryophyta</taxon>
        <taxon>Tracheophyta</taxon>
        <taxon>Spermatophyta</taxon>
        <taxon>Magnoliopsida</taxon>
        <taxon>eudicotyledons</taxon>
        <taxon>Gunneridae</taxon>
        <taxon>Pentapetalae</taxon>
        <taxon>asterids</taxon>
        <taxon>campanulids</taxon>
        <taxon>Asterales</taxon>
        <taxon>Asteraceae</taxon>
        <taxon>Asteroideae</taxon>
        <taxon>Heliantheae alliance</taxon>
        <taxon>Tageteae</taxon>
        <taxon>Tagetes</taxon>
    </lineage>
</organism>
<accession>A0AAD8NPU2</accession>